<evidence type="ECO:0000259" key="1">
    <source>
        <dbReference type="Pfam" id="PF10579"/>
    </source>
</evidence>
<dbReference type="PANTHER" id="PTHR46574:SF1">
    <property type="entry name" value="43 KDA RECEPTOR-ASSOCIATED PROTEIN OF THE SYNAPSE"/>
    <property type="match status" value="1"/>
</dbReference>
<accession>A0A7I8VQW0</accession>
<dbReference type="GO" id="GO:0007271">
    <property type="term" value="P:synaptic transmission, cholinergic"/>
    <property type="evidence" value="ECO:0007669"/>
    <property type="project" value="TreeGrafter"/>
</dbReference>
<evidence type="ECO:0000313" key="3">
    <source>
        <dbReference type="Proteomes" id="UP000549394"/>
    </source>
</evidence>
<dbReference type="OrthoDB" id="10040854at2759"/>
<organism evidence="2 3">
    <name type="scientific">Dimorphilus gyrociliatus</name>
    <dbReference type="NCBI Taxonomy" id="2664684"/>
    <lineage>
        <taxon>Eukaryota</taxon>
        <taxon>Metazoa</taxon>
        <taxon>Spiralia</taxon>
        <taxon>Lophotrochozoa</taxon>
        <taxon>Annelida</taxon>
        <taxon>Polychaeta</taxon>
        <taxon>Polychaeta incertae sedis</taxon>
        <taxon>Dinophilidae</taxon>
        <taxon>Dimorphilus</taxon>
    </lineage>
</organism>
<dbReference type="InterPro" id="IPR019734">
    <property type="entry name" value="TPR_rpt"/>
</dbReference>
<feature type="domain" description="Rapsyn myristoylation/linker region N-terminal" evidence="1">
    <location>
        <begin position="1"/>
        <end position="77"/>
    </location>
</feature>
<name>A0A7I8VQW0_9ANNE</name>
<dbReference type="InterPro" id="IPR052480">
    <property type="entry name" value="RAPsyn"/>
</dbReference>
<dbReference type="AlphaFoldDB" id="A0A7I8VQW0"/>
<dbReference type="InterPro" id="IPR019568">
    <property type="entry name" value="Rapsyn_myristoylation/link_N"/>
</dbReference>
<dbReference type="GO" id="GO:0043495">
    <property type="term" value="F:protein-membrane adaptor activity"/>
    <property type="evidence" value="ECO:0007669"/>
    <property type="project" value="InterPro"/>
</dbReference>
<dbReference type="GO" id="GO:0031594">
    <property type="term" value="C:neuromuscular junction"/>
    <property type="evidence" value="ECO:0007669"/>
    <property type="project" value="TreeGrafter"/>
</dbReference>
<comment type="caution">
    <text evidence="2">The sequence shown here is derived from an EMBL/GenBank/DDBJ whole genome shotgun (WGS) entry which is preliminary data.</text>
</comment>
<dbReference type="SUPFAM" id="SSF48452">
    <property type="entry name" value="TPR-like"/>
    <property type="match status" value="1"/>
</dbReference>
<dbReference type="Gene3D" id="1.25.40.10">
    <property type="entry name" value="Tetratricopeptide repeat domain"/>
    <property type="match status" value="2"/>
</dbReference>
<dbReference type="GO" id="GO:0005886">
    <property type="term" value="C:plasma membrane"/>
    <property type="evidence" value="ECO:0007669"/>
    <property type="project" value="TreeGrafter"/>
</dbReference>
<protein>
    <submittedName>
        <fullName evidence="2">DgyrCDS6453</fullName>
    </submittedName>
</protein>
<dbReference type="Pfam" id="PF10579">
    <property type="entry name" value="Rapsyn_N"/>
    <property type="match status" value="1"/>
</dbReference>
<dbReference type="PANTHER" id="PTHR46574">
    <property type="entry name" value="43 KDA RECEPTOR-ASSOCIATED PROTEIN OF THE SYNAPSE"/>
    <property type="match status" value="1"/>
</dbReference>
<proteinExistence type="predicted"/>
<dbReference type="GO" id="GO:0033130">
    <property type="term" value="F:acetylcholine receptor binding"/>
    <property type="evidence" value="ECO:0007669"/>
    <property type="project" value="InterPro"/>
</dbReference>
<reference evidence="2 3" key="1">
    <citation type="submission" date="2020-08" db="EMBL/GenBank/DDBJ databases">
        <authorList>
            <person name="Hejnol A."/>
        </authorList>
    </citation>
    <scope>NUCLEOTIDE SEQUENCE [LARGE SCALE GENOMIC DNA]</scope>
</reference>
<evidence type="ECO:0000313" key="2">
    <source>
        <dbReference type="EMBL" id="CAD5117702.1"/>
    </source>
</evidence>
<gene>
    <name evidence="2" type="ORF">DGYR_LOCUS6204</name>
</gene>
<dbReference type="SMART" id="SM00028">
    <property type="entry name" value="TPR"/>
    <property type="match status" value="3"/>
</dbReference>
<keyword evidence="3" id="KW-1185">Reference proteome</keyword>
<dbReference type="InterPro" id="IPR011990">
    <property type="entry name" value="TPR-like_helical_dom_sf"/>
</dbReference>
<dbReference type="GO" id="GO:1900075">
    <property type="term" value="P:positive regulation of neuromuscular synaptic transmission"/>
    <property type="evidence" value="ECO:0007669"/>
    <property type="project" value="TreeGrafter"/>
</dbReference>
<dbReference type="EMBL" id="CAJFCJ010000007">
    <property type="protein sequence ID" value="CAD5117702.1"/>
    <property type="molecule type" value="Genomic_DNA"/>
</dbReference>
<dbReference type="Proteomes" id="UP000549394">
    <property type="component" value="Unassembled WGS sequence"/>
</dbReference>
<sequence>MGQQMARYNLDRGARLYSRNKRIEAIEKWKVALNQVRRASDKFSALAYLISASAQLNHPFQMLEYAQQQRNIAEMLDCAVKDAYANFNLAVARYYLGENRWCVRRVETLLERDAPKDTRLTVDCHLFAARSLLALGEFDACIRHLYEARIIRNKQEIELQIHIILGDLLIELRDYEKAEEHYECAKGLSESFDVTSSKYQRESEIRLAEVNCKFERLDEATSIAKDALRASMLEGDVQLEARCLTCLGEANRRRGDYHEALENYEHAKRKLASNLPQDFQKRPQQLLHRLEIKILLGKTATLMAMRRNGCICECKVALELNKIILSKAEQSDDKMTKLRCNVYLEKLYRYLSDWPAAHLCSIAAQDILQVK</sequence>